<comment type="catalytic activity">
    <reaction evidence="1">
        <text>ATP + protein L-histidine = ADP + protein N-phospho-L-histidine.</text>
        <dbReference type="EC" id="2.7.13.3"/>
    </reaction>
</comment>
<dbReference type="SMART" id="SM00065">
    <property type="entry name" value="GAF"/>
    <property type="match status" value="1"/>
</dbReference>
<keyword evidence="3" id="KW-0597">Phosphoprotein</keyword>
<keyword evidence="4" id="KW-0808">Transferase</keyword>
<dbReference type="InterPro" id="IPR001610">
    <property type="entry name" value="PAC"/>
</dbReference>
<dbReference type="Proteomes" id="UP000199371">
    <property type="component" value="Unassembled WGS sequence"/>
</dbReference>
<evidence type="ECO:0000259" key="11">
    <source>
        <dbReference type="PROSITE" id="PS50113"/>
    </source>
</evidence>
<dbReference type="SUPFAM" id="SSF47384">
    <property type="entry name" value="Homodimeric domain of signal transducing histidine kinase"/>
    <property type="match status" value="1"/>
</dbReference>
<feature type="domain" description="Histidine kinase" evidence="10">
    <location>
        <begin position="347"/>
        <end position="563"/>
    </location>
</feature>
<dbReference type="Pfam" id="PF00512">
    <property type="entry name" value="HisKA"/>
    <property type="match status" value="1"/>
</dbReference>
<dbReference type="Gene3D" id="2.10.70.100">
    <property type="match status" value="1"/>
</dbReference>
<dbReference type="Gene3D" id="1.10.287.130">
    <property type="match status" value="1"/>
</dbReference>
<dbReference type="EMBL" id="FNXF01000003">
    <property type="protein sequence ID" value="SEH72666.1"/>
    <property type="molecule type" value="Genomic_DNA"/>
</dbReference>
<proteinExistence type="predicted"/>
<dbReference type="SMART" id="SM00388">
    <property type="entry name" value="HisKA"/>
    <property type="match status" value="1"/>
</dbReference>
<dbReference type="InterPro" id="IPR005467">
    <property type="entry name" value="His_kinase_dom"/>
</dbReference>
<dbReference type="GO" id="GO:0005524">
    <property type="term" value="F:ATP binding"/>
    <property type="evidence" value="ECO:0007669"/>
    <property type="project" value="UniProtKB-KW"/>
</dbReference>
<dbReference type="Gene3D" id="3.30.450.40">
    <property type="match status" value="1"/>
</dbReference>
<dbReference type="SMART" id="SM00387">
    <property type="entry name" value="HATPase_c"/>
    <property type="match status" value="1"/>
</dbReference>
<dbReference type="InterPro" id="IPR029016">
    <property type="entry name" value="GAF-like_dom_sf"/>
</dbReference>
<dbReference type="Pfam" id="PF13185">
    <property type="entry name" value="GAF_2"/>
    <property type="match status" value="1"/>
</dbReference>
<dbReference type="CDD" id="cd00082">
    <property type="entry name" value="HisKA"/>
    <property type="match status" value="1"/>
</dbReference>
<evidence type="ECO:0000256" key="4">
    <source>
        <dbReference type="ARBA" id="ARBA00022679"/>
    </source>
</evidence>
<dbReference type="InterPro" id="IPR013655">
    <property type="entry name" value="PAS_fold_3"/>
</dbReference>
<dbReference type="SUPFAM" id="SSF55781">
    <property type="entry name" value="GAF domain-like"/>
    <property type="match status" value="1"/>
</dbReference>
<evidence type="ECO:0000256" key="6">
    <source>
        <dbReference type="ARBA" id="ARBA00022777"/>
    </source>
</evidence>
<dbReference type="InterPro" id="IPR036890">
    <property type="entry name" value="HATPase_C_sf"/>
</dbReference>
<reference evidence="13" key="1">
    <citation type="submission" date="2016-10" db="EMBL/GenBank/DDBJ databases">
        <authorList>
            <person name="Varghese N."/>
            <person name="Submissions S."/>
        </authorList>
    </citation>
    <scope>NUCLEOTIDE SEQUENCE [LARGE SCALE GENOMIC DNA]</scope>
    <source>
        <strain evidence="13">DSM 17616</strain>
    </source>
</reference>
<evidence type="ECO:0000256" key="3">
    <source>
        <dbReference type="ARBA" id="ARBA00022553"/>
    </source>
</evidence>
<dbReference type="AlphaFoldDB" id="A0A1H6KB09"/>
<dbReference type="InterPro" id="IPR035965">
    <property type="entry name" value="PAS-like_dom_sf"/>
</dbReference>
<dbReference type="Pfam" id="PF02518">
    <property type="entry name" value="HATPase_c"/>
    <property type="match status" value="1"/>
</dbReference>
<dbReference type="SMART" id="SM00086">
    <property type="entry name" value="PAC"/>
    <property type="match status" value="1"/>
</dbReference>
<dbReference type="Gene3D" id="3.30.565.10">
    <property type="entry name" value="Histidine kinase-like ATPase, C-terminal domain"/>
    <property type="match status" value="1"/>
</dbReference>
<dbReference type="PANTHER" id="PTHR43065:SF10">
    <property type="entry name" value="PEROXIDE STRESS-ACTIVATED HISTIDINE KINASE MAK3"/>
    <property type="match status" value="1"/>
</dbReference>
<evidence type="ECO:0000256" key="5">
    <source>
        <dbReference type="ARBA" id="ARBA00022741"/>
    </source>
</evidence>
<organism evidence="12 13">
    <name type="scientific">Rheinheimera pacifica</name>
    <dbReference type="NCBI Taxonomy" id="173990"/>
    <lineage>
        <taxon>Bacteria</taxon>
        <taxon>Pseudomonadati</taxon>
        <taxon>Pseudomonadota</taxon>
        <taxon>Gammaproteobacteria</taxon>
        <taxon>Chromatiales</taxon>
        <taxon>Chromatiaceae</taxon>
        <taxon>Rheinheimera</taxon>
    </lineage>
</organism>
<dbReference type="CDD" id="cd00130">
    <property type="entry name" value="PAS"/>
    <property type="match status" value="1"/>
</dbReference>
<feature type="coiled-coil region" evidence="9">
    <location>
        <begin position="170"/>
        <end position="200"/>
    </location>
</feature>
<dbReference type="InterPro" id="IPR004358">
    <property type="entry name" value="Sig_transdc_His_kin-like_C"/>
</dbReference>
<protein>
    <recommendedName>
        <fullName evidence="2">histidine kinase</fullName>
        <ecNumber evidence="2">2.7.13.3</ecNumber>
    </recommendedName>
</protein>
<dbReference type="PRINTS" id="PR00344">
    <property type="entry name" value="BCTRLSENSOR"/>
</dbReference>
<evidence type="ECO:0000313" key="12">
    <source>
        <dbReference type="EMBL" id="SEH72666.1"/>
    </source>
</evidence>
<dbReference type="STRING" id="173990.SAMN05660691_01055"/>
<dbReference type="Pfam" id="PF08447">
    <property type="entry name" value="PAS_3"/>
    <property type="match status" value="1"/>
</dbReference>
<dbReference type="InterPro" id="IPR036097">
    <property type="entry name" value="HisK_dim/P_sf"/>
</dbReference>
<dbReference type="NCBIfam" id="TIGR00229">
    <property type="entry name" value="sensory_box"/>
    <property type="match status" value="1"/>
</dbReference>
<name>A0A1H6KB09_9GAMM</name>
<dbReference type="InterPro" id="IPR000700">
    <property type="entry name" value="PAS-assoc_C"/>
</dbReference>
<evidence type="ECO:0000259" key="10">
    <source>
        <dbReference type="PROSITE" id="PS50109"/>
    </source>
</evidence>
<dbReference type="InterPro" id="IPR003018">
    <property type="entry name" value="GAF"/>
</dbReference>
<accession>A0A1H6KB09</accession>
<dbReference type="PANTHER" id="PTHR43065">
    <property type="entry name" value="SENSOR HISTIDINE KINASE"/>
    <property type="match status" value="1"/>
</dbReference>
<evidence type="ECO:0000256" key="2">
    <source>
        <dbReference type="ARBA" id="ARBA00012438"/>
    </source>
</evidence>
<dbReference type="OrthoDB" id="1931120at2"/>
<dbReference type="Gene3D" id="3.30.450.20">
    <property type="entry name" value="PAS domain"/>
    <property type="match status" value="1"/>
</dbReference>
<evidence type="ECO:0000256" key="9">
    <source>
        <dbReference type="SAM" id="Coils"/>
    </source>
</evidence>
<keyword evidence="5" id="KW-0547">Nucleotide-binding</keyword>
<evidence type="ECO:0000256" key="1">
    <source>
        <dbReference type="ARBA" id="ARBA00000085"/>
    </source>
</evidence>
<gene>
    <name evidence="12" type="ORF">SAMN05660691_01055</name>
</gene>
<keyword evidence="6" id="KW-0418">Kinase</keyword>
<feature type="domain" description="PAC" evidence="11">
    <location>
        <begin position="276"/>
        <end position="327"/>
    </location>
</feature>
<dbReference type="InterPro" id="IPR003594">
    <property type="entry name" value="HATPase_dom"/>
</dbReference>
<keyword evidence="8" id="KW-0902">Two-component regulatory system</keyword>
<dbReference type="InterPro" id="IPR000014">
    <property type="entry name" value="PAS"/>
</dbReference>
<evidence type="ECO:0000313" key="13">
    <source>
        <dbReference type="Proteomes" id="UP000199371"/>
    </source>
</evidence>
<dbReference type="PROSITE" id="PS50113">
    <property type="entry name" value="PAC"/>
    <property type="match status" value="1"/>
</dbReference>
<dbReference type="RefSeq" id="WP_092791005.1">
    <property type="nucleotide sequence ID" value="NZ_FNXF01000003.1"/>
</dbReference>
<sequence>MKAKKLQISDDASNQHLSVLLNASKAISEAADYATLLQALLTIIIKHAGAQRVFLIKSQGDSLILEARAQTNTNGVMVEHVHCEANWDDLPKSFISSAIQTKKLLYANVGQQSTPYDLDPYFQRFSVSTAICLPIIKQNQLIAVFYIELWEHDKLFSDEYLNVLTLLTAHAATTIEAARLQNAIDEVNQQRLKLERALRLADTSLALGEQISRTGSWRWELHNNTLVCSEEFCNILDLDPQRRTISFADFAACIHPEDKKSVLDRIRYAVQKETAINVEYRVLKADGSVLYLTGQGCPVFDSDKLVDYVGTVNDVTARRAAENALRVAQDDLARVCRITTIGQLTSSIAHEINQPLMSIVANAGAGLRWLHRAEPDLQQVSASLQSIATEGQRAGQIVQSLRTLTKNTKALLSKLDIHDVLKCIVAIARREIERRNVSLELHLDAKLSQIRGDMVQLQQVMLNLVMNAIEAMSEISNRPRVLTISTFTKEDQVIFIQVEDTGPGISDEIKDHLFDAFYTTKKDGMGMGLAICHSIVEMHGGELSAVLRQPVGSIFSFAIPLVKD</sequence>
<dbReference type="SUPFAM" id="SSF55785">
    <property type="entry name" value="PYP-like sensor domain (PAS domain)"/>
    <property type="match status" value="1"/>
</dbReference>
<dbReference type="PROSITE" id="PS50109">
    <property type="entry name" value="HIS_KIN"/>
    <property type="match status" value="1"/>
</dbReference>
<dbReference type="GO" id="GO:0000155">
    <property type="term" value="F:phosphorelay sensor kinase activity"/>
    <property type="evidence" value="ECO:0007669"/>
    <property type="project" value="InterPro"/>
</dbReference>
<evidence type="ECO:0000256" key="7">
    <source>
        <dbReference type="ARBA" id="ARBA00022840"/>
    </source>
</evidence>
<keyword evidence="13" id="KW-1185">Reference proteome</keyword>
<dbReference type="InterPro" id="IPR003661">
    <property type="entry name" value="HisK_dim/P_dom"/>
</dbReference>
<keyword evidence="7" id="KW-0067">ATP-binding</keyword>
<dbReference type="EC" id="2.7.13.3" evidence="2"/>
<keyword evidence="9" id="KW-0175">Coiled coil</keyword>
<dbReference type="SUPFAM" id="SSF55874">
    <property type="entry name" value="ATPase domain of HSP90 chaperone/DNA topoisomerase II/histidine kinase"/>
    <property type="match status" value="1"/>
</dbReference>
<evidence type="ECO:0000256" key="8">
    <source>
        <dbReference type="ARBA" id="ARBA00023012"/>
    </source>
</evidence>